<dbReference type="InterPro" id="IPR051692">
    <property type="entry name" value="OMP-like"/>
</dbReference>
<dbReference type="STRING" id="1945662.B0A89_04910"/>
<reference evidence="7 8" key="1">
    <citation type="submission" date="2017-03" db="EMBL/GenBank/DDBJ databases">
        <title>Genome sequence of Paracoccus contaminans isolated from a water microcosm.</title>
        <authorList>
            <person name="Aurass P."/>
            <person name="Karste S."/>
            <person name="Trost E."/>
            <person name="Glaeser S.P."/>
            <person name="Kaempfer P."/>
            <person name="Flieger A."/>
        </authorList>
    </citation>
    <scope>NUCLEOTIDE SEQUENCE [LARGE SCALE GENOMIC DNA]</scope>
    <source>
        <strain evidence="8">RKI 16-01929T\LMG 29738T\CCM 8701T\CIP 111112T</strain>
    </source>
</reference>
<dbReference type="SUPFAM" id="SSF56925">
    <property type="entry name" value="OMPA-like"/>
    <property type="match status" value="1"/>
</dbReference>
<dbReference type="InterPro" id="IPR011250">
    <property type="entry name" value="OMP/PagP_B-barrel"/>
</dbReference>
<evidence type="ECO:0000256" key="2">
    <source>
        <dbReference type="ARBA" id="ARBA00022729"/>
    </source>
</evidence>
<organism evidence="7 8">
    <name type="scientific">Paracoccus contaminans</name>
    <dbReference type="NCBI Taxonomy" id="1945662"/>
    <lineage>
        <taxon>Bacteria</taxon>
        <taxon>Pseudomonadati</taxon>
        <taxon>Pseudomonadota</taxon>
        <taxon>Alphaproteobacteria</taxon>
        <taxon>Rhodobacterales</taxon>
        <taxon>Paracoccaceae</taxon>
        <taxon>Paracoccus</taxon>
    </lineage>
</organism>
<evidence type="ECO:0000259" key="6">
    <source>
        <dbReference type="Pfam" id="PF13505"/>
    </source>
</evidence>
<proteinExistence type="inferred from homology"/>
<evidence type="ECO:0000313" key="7">
    <source>
        <dbReference type="EMBL" id="ARJ70730.1"/>
    </source>
</evidence>
<dbReference type="Gene3D" id="2.40.160.20">
    <property type="match status" value="1"/>
</dbReference>
<comment type="similarity">
    <text evidence="4">Belongs to the Omp25/RopB family.</text>
</comment>
<evidence type="ECO:0000256" key="1">
    <source>
        <dbReference type="ARBA" id="ARBA00004370"/>
    </source>
</evidence>
<dbReference type="InterPro" id="IPR027385">
    <property type="entry name" value="Beta-barrel_OMP"/>
</dbReference>
<evidence type="ECO:0000256" key="4">
    <source>
        <dbReference type="ARBA" id="ARBA00038306"/>
    </source>
</evidence>
<name>A0A1W6D0U6_9RHOB</name>
<evidence type="ECO:0000256" key="3">
    <source>
        <dbReference type="ARBA" id="ARBA00023136"/>
    </source>
</evidence>
<keyword evidence="8" id="KW-1185">Reference proteome</keyword>
<evidence type="ECO:0000256" key="5">
    <source>
        <dbReference type="SAM" id="SignalP"/>
    </source>
</evidence>
<dbReference type="KEGG" id="pcon:B0A89_04910"/>
<feature type="chain" id="PRO_5012800296" description="Outer membrane protein beta-barrel domain-containing protein" evidence="5">
    <location>
        <begin position="30"/>
        <end position="237"/>
    </location>
</feature>
<dbReference type="GO" id="GO:0019867">
    <property type="term" value="C:outer membrane"/>
    <property type="evidence" value="ECO:0007669"/>
    <property type="project" value="InterPro"/>
</dbReference>
<gene>
    <name evidence="7" type="ORF">B0A89_04910</name>
</gene>
<dbReference type="NCBIfam" id="TIGR01414">
    <property type="entry name" value="autotrans_barl"/>
    <property type="match status" value="1"/>
</dbReference>
<feature type="domain" description="Outer membrane protein beta-barrel" evidence="6">
    <location>
        <begin position="49"/>
        <end position="237"/>
    </location>
</feature>
<feature type="signal peptide" evidence="5">
    <location>
        <begin position="1"/>
        <end position="29"/>
    </location>
</feature>
<keyword evidence="2 5" id="KW-0732">Signal</keyword>
<dbReference type="InterPro" id="IPR006315">
    <property type="entry name" value="OM_autotransptr_brl_dom"/>
</dbReference>
<sequence>MQLTIKELTMRSLLFATGIALLAVPAAQAGGYAAPVVEAEPLPVSVTPPPAAWQGGYAGAALGYAFGGDDEIGLNMTGRATSLGKAEISGANLSVRAGYRWQRDRWVVGPELSYTAGDIKDELDYATGRRFESQVNHTIALKLKTGYLMRPDMLVYGIAGWQKGDFTYDLDGVERDYDADGYVVGLGVEKKLTERLSLTGEYEYSDFGRTDVEIFSDVVSKATPSFSNVKMGLNFRF</sequence>
<dbReference type="AlphaFoldDB" id="A0A1W6D0U6"/>
<dbReference type="PANTHER" id="PTHR34001:SF3">
    <property type="entry name" value="BLL7405 PROTEIN"/>
    <property type="match status" value="1"/>
</dbReference>
<dbReference type="EMBL" id="CP020612">
    <property type="protein sequence ID" value="ARJ70730.1"/>
    <property type="molecule type" value="Genomic_DNA"/>
</dbReference>
<dbReference type="Pfam" id="PF13505">
    <property type="entry name" value="OMP_b-brl"/>
    <property type="match status" value="1"/>
</dbReference>
<evidence type="ECO:0000313" key="8">
    <source>
        <dbReference type="Proteomes" id="UP000193017"/>
    </source>
</evidence>
<accession>A0A1W6D0U6</accession>
<comment type="subcellular location">
    <subcellularLocation>
        <location evidence="1">Membrane</location>
    </subcellularLocation>
</comment>
<dbReference type="Proteomes" id="UP000193017">
    <property type="component" value="Chromosome"/>
</dbReference>
<protein>
    <recommendedName>
        <fullName evidence="6">Outer membrane protein beta-barrel domain-containing protein</fullName>
    </recommendedName>
</protein>
<dbReference type="PANTHER" id="PTHR34001">
    <property type="entry name" value="BLL7405 PROTEIN"/>
    <property type="match status" value="1"/>
</dbReference>
<keyword evidence="3" id="KW-0472">Membrane</keyword>